<dbReference type="Proteomes" id="UP001595916">
    <property type="component" value="Unassembled WGS sequence"/>
</dbReference>
<dbReference type="SMART" id="SM00645">
    <property type="entry name" value="Pept_C1"/>
    <property type="match status" value="1"/>
</dbReference>
<evidence type="ECO:0000256" key="1">
    <source>
        <dbReference type="ARBA" id="ARBA00008455"/>
    </source>
</evidence>
<keyword evidence="4" id="KW-1185">Reference proteome</keyword>
<evidence type="ECO:0000259" key="2">
    <source>
        <dbReference type="SMART" id="SM00645"/>
    </source>
</evidence>
<dbReference type="InterPro" id="IPR013128">
    <property type="entry name" value="Peptidase_C1A"/>
</dbReference>
<name>A0ABV9QNZ8_9FIRM</name>
<evidence type="ECO:0000313" key="3">
    <source>
        <dbReference type="EMBL" id="MFC4804434.1"/>
    </source>
</evidence>
<sequence length="322" mass="36354">MKVYPSCNVYDTYRKRRFLKGEKAGEPLSTGWLPPLPDMRDYSDEHPVISELAMKLGIDGTQTKGDLPRSVDLREWCSPVEDQLTLGSCTANAAVGMVEYFQKRAYGIHIEGSRLFVYKATRKLMLSEGDSGAWLRSTMGALVLFGVPDEKYFPYTLDGKNVNPDWDCEPDSFLYSLANHYSAVNYFCHDPLGKKTTKKDVLKTVKTYLAAGIPSMFGFFGFPSFEDSDAPGSIPYPCKNEQAEWGHAVMAVGYDDNKVIVNTRCKKKTKGALMIRNSWGRSWGQDGYGWIPYDYVLDGLAEDFWSILSMEWVDTEQFGLDK</sequence>
<dbReference type="Pfam" id="PF00112">
    <property type="entry name" value="Peptidase_C1"/>
    <property type="match status" value="1"/>
</dbReference>
<evidence type="ECO:0000313" key="4">
    <source>
        <dbReference type="Proteomes" id="UP001595916"/>
    </source>
</evidence>
<comment type="caution">
    <text evidence="3">The sequence shown here is derived from an EMBL/GenBank/DDBJ whole genome shotgun (WGS) entry which is preliminary data.</text>
</comment>
<protein>
    <submittedName>
        <fullName evidence="3">C1 family peptidase</fullName>
    </submittedName>
</protein>
<accession>A0ABV9QNZ8</accession>
<dbReference type="SUPFAM" id="SSF54001">
    <property type="entry name" value="Cysteine proteinases"/>
    <property type="match status" value="1"/>
</dbReference>
<dbReference type="CDD" id="cd02619">
    <property type="entry name" value="Peptidase_C1"/>
    <property type="match status" value="1"/>
</dbReference>
<organism evidence="3 4">
    <name type="scientific">Filifactor villosus</name>
    <dbReference type="NCBI Taxonomy" id="29374"/>
    <lineage>
        <taxon>Bacteria</taxon>
        <taxon>Bacillati</taxon>
        <taxon>Bacillota</taxon>
        <taxon>Clostridia</taxon>
        <taxon>Peptostreptococcales</taxon>
        <taxon>Filifactoraceae</taxon>
        <taxon>Filifactor</taxon>
    </lineage>
</organism>
<reference evidence="4" key="1">
    <citation type="journal article" date="2019" name="Int. J. Syst. Evol. Microbiol.">
        <title>The Global Catalogue of Microorganisms (GCM) 10K type strain sequencing project: providing services to taxonomists for standard genome sequencing and annotation.</title>
        <authorList>
            <consortium name="The Broad Institute Genomics Platform"/>
            <consortium name="The Broad Institute Genome Sequencing Center for Infectious Disease"/>
            <person name="Wu L."/>
            <person name="Ma J."/>
        </authorList>
    </citation>
    <scope>NUCLEOTIDE SEQUENCE [LARGE SCALE GENOMIC DNA]</scope>
    <source>
        <strain evidence="4">CCUG 46385</strain>
    </source>
</reference>
<dbReference type="EMBL" id="JBHSHL010000014">
    <property type="protein sequence ID" value="MFC4804434.1"/>
    <property type="molecule type" value="Genomic_DNA"/>
</dbReference>
<proteinExistence type="inferred from homology"/>
<dbReference type="InterPro" id="IPR038765">
    <property type="entry name" value="Papain-like_cys_pep_sf"/>
</dbReference>
<gene>
    <name evidence="3" type="ORF">ACFO4R_04995</name>
</gene>
<comment type="similarity">
    <text evidence="1">Belongs to the peptidase C1 family.</text>
</comment>
<dbReference type="Gene3D" id="3.90.70.10">
    <property type="entry name" value="Cysteine proteinases"/>
    <property type="match status" value="1"/>
</dbReference>
<dbReference type="PANTHER" id="PTHR12411">
    <property type="entry name" value="CYSTEINE PROTEASE FAMILY C1-RELATED"/>
    <property type="match status" value="1"/>
</dbReference>
<dbReference type="RefSeq" id="WP_379787939.1">
    <property type="nucleotide sequence ID" value="NZ_JBHSHL010000014.1"/>
</dbReference>
<feature type="domain" description="Peptidase C1A papain C-terminal" evidence="2">
    <location>
        <begin position="67"/>
        <end position="308"/>
    </location>
</feature>
<dbReference type="InterPro" id="IPR000668">
    <property type="entry name" value="Peptidase_C1A_C"/>
</dbReference>